<keyword evidence="2" id="KW-1003">Cell membrane</keyword>
<dbReference type="OrthoDB" id="7786248at2"/>
<dbReference type="GO" id="GO:0004713">
    <property type="term" value="F:protein tyrosine kinase activity"/>
    <property type="evidence" value="ECO:0007669"/>
    <property type="project" value="TreeGrafter"/>
</dbReference>
<feature type="transmembrane region" description="Helical" evidence="7">
    <location>
        <begin position="446"/>
        <end position="468"/>
    </location>
</feature>
<feature type="domain" description="Polysaccharide chain length determinant N-terminal" evidence="8">
    <location>
        <begin position="23"/>
        <end position="112"/>
    </location>
</feature>
<comment type="subcellular location">
    <subcellularLocation>
        <location evidence="1">Cell membrane</location>
        <topology evidence="1">Multi-pass membrane protein</topology>
    </subcellularLocation>
</comment>
<dbReference type="GO" id="GO:0005886">
    <property type="term" value="C:plasma membrane"/>
    <property type="evidence" value="ECO:0007669"/>
    <property type="project" value="UniProtKB-SubCell"/>
</dbReference>
<keyword evidence="11" id="KW-1185">Reference proteome</keyword>
<dbReference type="InterPro" id="IPR003856">
    <property type="entry name" value="LPS_length_determ_N"/>
</dbReference>
<dbReference type="STRING" id="582675.SAMN05192565_1183"/>
<dbReference type="InterPro" id="IPR032807">
    <property type="entry name" value="GNVR"/>
</dbReference>
<dbReference type="PANTHER" id="PTHR32309">
    <property type="entry name" value="TYROSINE-PROTEIN KINASE"/>
    <property type="match status" value="1"/>
</dbReference>
<dbReference type="PANTHER" id="PTHR32309:SF13">
    <property type="entry name" value="FERRIC ENTEROBACTIN TRANSPORT PROTEIN FEPE"/>
    <property type="match status" value="1"/>
</dbReference>
<evidence type="ECO:0000256" key="5">
    <source>
        <dbReference type="ARBA" id="ARBA00023136"/>
    </source>
</evidence>
<name>A0A1I2W1H4_9HYPH</name>
<evidence type="ECO:0000256" key="4">
    <source>
        <dbReference type="ARBA" id="ARBA00022989"/>
    </source>
</evidence>
<accession>A0A1I2W1H4</accession>
<sequence length="757" mass="81526">MPRSPLMSVDPPGPPQLEAGLGLAQLGRLLRRSWRSIVIPTMVAGVGAVTFVQMVSPRYTGEAKVLLESREAAFARSTQERGEQVAPIDEQAVASQVQVVMSRDLAREAIRRLKLVGNAEFDPAVAEIGPVRRLLMMIGATANPLERAPEDRVLEAYFDRLLVYAAGKSRILSVEFRSKDPELAALASNTIAELYIASLEAAKTDTARYASTWLGGNIETLRTRVAEAEAKVEVYRARNGLIGSGTASQPLSAQQLGELSTQLSQARSAQADLAGRVKLIKEMIKDGRVFEIRDVANNDVIRRMVEQRVTLRGQLALESRTLLPAHPRIKELKAQVADLDSQIRSTAERVVRTMENDARIAEARVESLGAAVDAQRDVVSKGNSSEVQLRALEREAKVQREQLESYLSRYREASARDAESATPADARIVSRAVVPKTPSFPKKVPIIALAVLMALLLSMGGVVARHLLTDPGEVRRREPEEAAGTDAAASTGMAAVPPEPVPPREVAMEASPAPEQTQSAALHLAPSTALASVPGRFDLDGLLARLGTNGSDGVGHRILFLEAADVLEHHVVLENLGDDAASETLLDSLAEALAARGRTVLLDLNGPACGVEDVGLTDLVADEADFLDVIQRVPGSRVDRIQRGYLDLAVLTEQREDLDATLDALAQAYDWILCRLRQEEGTAEGAALPSLLEVVGGAMDTVVIASNREADDNELVGLYTLVEASGGRRILVARGRAVAEMSDRAFGSDFELRRSAA</sequence>
<dbReference type="Pfam" id="PF02706">
    <property type="entry name" value="Wzz"/>
    <property type="match status" value="1"/>
</dbReference>
<organism evidence="10 11">
    <name type="scientific">Methylobacterium gossipiicola</name>
    <dbReference type="NCBI Taxonomy" id="582675"/>
    <lineage>
        <taxon>Bacteria</taxon>
        <taxon>Pseudomonadati</taxon>
        <taxon>Pseudomonadota</taxon>
        <taxon>Alphaproteobacteria</taxon>
        <taxon>Hyphomicrobiales</taxon>
        <taxon>Methylobacteriaceae</taxon>
        <taxon>Methylobacterium</taxon>
    </lineage>
</organism>
<reference evidence="11" key="1">
    <citation type="submission" date="2016-10" db="EMBL/GenBank/DDBJ databases">
        <authorList>
            <person name="Varghese N."/>
            <person name="Submissions S."/>
        </authorList>
    </citation>
    <scope>NUCLEOTIDE SEQUENCE [LARGE SCALE GENOMIC DNA]</scope>
    <source>
        <strain evidence="11">Gh-105</strain>
    </source>
</reference>
<evidence type="ECO:0000313" key="10">
    <source>
        <dbReference type="EMBL" id="SFG93381.1"/>
    </source>
</evidence>
<feature type="region of interest" description="Disordered" evidence="6">
    <location>
        <begin position="473"/>
        <end position="495"/>
    </location>
</feature>
<feature type="domain" description="Tyrosine-protein kinase G-rich" evidence="9">
    <location>
        <begin position="391"/>
        <end position="466"/>
    </location>
</feature>
<keyword evidence="3 7" id="KW-0812">Transmembrane</keyword>
<dbReference type="AlphaFoldDB" id="A0A1I2W1H4"/>
<evidence type="ECO:0000256" key="1">
    <source>
        <dbReference type="ARBA" id="ARBA00004651"/>
    </source>
</evidence>
<evidence type="ECO:0000256" key="2">
    <source>
        <dbReference type="ARBA" id="ARBA00022475"/>
    </source>
</evidence>
<keyword evidence="5 7" id="KW-0472">Membrane</keyword>
<dbReference type="RefSeq" id="WP_091973300.1">
    <property type="nucleotide sequence ID" value="NZ_FOPM01000018.1"/>
</dbReference>
<evidence type="ECO:0000256" key="6">
    <source>
        <dbReference type="SAM" id="MobiDB-lite"/>
    </source>
</evidence>
<protein>
    <submittedName>
        <fullName evidence="10">Uncharacterized protein involved in exopolysaccharide biosynthesis</fullName>
    </submittedName>
</protein>
<evidence type="ECO:0000256" key="7">
    <source>
        <dbReference type="SAM" id="Phobius"/>
    </source>
</evidence>
<evidence type="ECO:0000259" key="8">
    <source>
        <dbReference type="Pfam" id="PF02706"/>
    </source>
</evidence>
<dbReference type="EMBL" id="FOPM01000018">
    <property type="protein sequence ID" value="SFG93381.1"/>
    <property type="molecule type" value="Genomic_DNA"/>
</dbReference>
<dbReference type="InterPro" id="IPR050445">
    <property type="entry name" value="Bact_polysacc_biosynth/exp"/>
</dbReference>
<keyword evidence="4 7" id="KW-1133">Transmembrane helix</keyword>
<dbReference type="Proteomes" id="UP000199229">
    <property type="component" value="Unassembled WGS sequence"/>
</dbReference>
<gene>
    <name evidence="10" type="ORF">SAMN05192565_1183</name>
</gene>
<evidence type="ECO:0000313" key="11">
    <source>
        <dbReference type="Proteomes" id="UP000199229"/>
    </source>
</evidence>
<evidence type="ECO:0000259" key="9">
    <source>
        <dbReference type="Pfam" id="PF13807"/>
    </source>
</evidence>
<dbReference type="Pfam" id="PF13807">
    <property type="entry name" value="GNVR"/>
    <property type="match status" value="1"/>
</dbReference>
<proteinExistence type="predicted"/>
<evidence type="ECO:0000256" key="3">
    <source>
        <dbReference type="ARBA" id="ARBA00022692"/>
    </source>
</evidence>